<sequence length="69" mass="7925">MFKRALFLTFVSTLTILSVEKSYSNEGQQFGDSKSQSCMKYATIQCKPFEKSPIHAQCIDQKYNECMSK</sequence>
<dbReference type="Proteomes" id="UP000578622">
    <property type="component" value="Unassembled WGS sequence"/>
</dbReference>
<dbReference type="EMBL" id="JACGXG010000001">
    <property type="protein sequence ID" value="MBA8849670.1"/>
    <property type="molecule type" value="Genomic_DNA"/>
</dbReference>
<evidence type="ECO:0000313" key="1">
    <source>
        <dbReference type="EMBL" id="MBA8849670.1"/>
    </source>
</evidence>
<accession>A0ABR6AJN5</accession>
<organism evidence="1 2">
    <name type="scientific">Brucella intermedia</name>
    <dbReference type="NCBI Taxonomy" id="94625"/>
    <lineage>
        <taxon>Bacteria</taxon>
        <taxon>Pseudomonadati</taxon>
        <taxon>Pseudomonadota</taxon>
        <taxon>Alphaproteobacteria</taxon>
        <taxon>Hyphomicrobiales</taxon>
        <taxon>Brucellaceae</taxon>
        <taxon>Brucella/Ochrobactrum group</taxon>
        <taxon>Brucella</taxon>
    </lineage>
</organism>
<evidence type="ECO:0000313" key="2">
    <source>
        <dbReference type="Proteomes" id="UP000578622"/>
    </source>
</evidence>
<name>A0ABR6AJN5_9HYPH</name>
<gene>
    <name evidence="1" type="ORF">FHW20_000574</name>
</gene>
<reference evidence="1 2" key="1">
    <citation type="submission" date="2020-07" db="EMBL/GenBank/DDBJ databases">
        <title>Genomic Encyclopedia of Type Strains, Phase IV (KMG-V): Genome sequencing to study the core and pangenomes of soil and plant-associated prokaryotes.</title>
        <authorList>
            <person name="Whitman W."/>
        </authorList>
    </citation>
    <scope>NUCLEOTIDE SEQUENCE [LARGE SCALE GENOMIC DNA]</scope>
    <source>
        <strain evidence="1 2">RH4WT92</strain>
    </source>
</reference>
<protein>
    <recommendedName>
        <fullName evidence="3">DUF3551 domain-containing protein</fullName>
    </recommendedName>
</protein>
<keyword evidence="2" id="KW-1185">Reference proteome</keyword>
<comment type="caution">
    <text evidence="1">The sequence shown here is derived from an EMBL/GenBank/DDBJ whole genome shotgun (WGS) entry which is preliminary data.</text>
</comment>
<evidence type="ECO:0008006" key="3">
    <source>
        <dbReference type="Google" id="ProtNLM"/>
    </source>
</evidence>
<proteinExistence type="predicted"/>